<feature type="compositionally biased region" description="Basic and acidic residues" evidence="1">
    <location>
        <begin position="263"/>
        <end position="287"/>
    </location>
</feature>
<proteinExistence type="predicted"/>
<feature type="compositionally biased region" description="Basic and acidic residues" evidence="1">
    <location>
        <begin position="337"/>
        <end position="363"/>
    </location>
</feature>
<name>A0A9W4GBW0_BLUGR</name>
<sequence length="510" mass="50884">MKYSTATILLAYFGLTSAVPYQKREVPQEHSHQAVLDQVAVSLKLDNPDKIQDSVFGLLGDTAAAKGAGNIKNLDCLQRAIADQAFTNEKKAGNVDGMANALIFAALEKNTGAVGKASNTCTDKAVNPEIDAISQHQDPAGEGAAAANKKTVLDLAVQLESIGADPQLAATSATFAPGKLGDTTGAGNTCDDLDDKKGCIFTKKLIQVEATPEEIDAAVKGGGAKGAKAGASATKDKASDKGKASGKDDKTDGASEAEAADATDAKASGKGEKASDKGKASGKDAKTESNAADAESAEVCEKKASGKSAKDEKASGKGDKAEGNADAAKTADASDAADAKASGKGDKASDKGKASGKDAKADGDAGAAEAEAADATDAKASGKGDKASDKGKASGKDAKADGDAGAAEAEAVDAGAGGDLGSCGTPTVEFGVGLGGRQEPAFQATNQKDFNHGAALNIKVISDFICQRLQDSCKASADTVENCNKASLAAQKEKGQKSADVFNAGVTGKA</sequence>
<feature type="compositionally biased region" description="Low complexity" evidence="1">
    <location>
        <begin position="364"/>
        <end position="375"/>
    </location>
</feature>
<evidence type="ECO:0000256" key="1">
    <source>
        <dbReference type="SAM" id="MobiDB-lite"/>
    </source>
</evidence>
<protein>
    <submittedName>
        <fullName evidence="3">BgTH12-04680</fullName>
    </submittedName>
</protein>
<feature type="region of interest" description="Disordered" evidence="1">
    <location>
        <begin position="222"/>
        <end position="407"/>
    </location>
</feature>
<feature type="compositionally biased region" description="Low complexity" evidence="1">
    <location>
        <begin position="324"/>
        <end position="336"/>
    </location>
</feature>
<evidence type="ECO:0000313" key="3">
    <source>
        <dbReference type="EMBL" id="CAD6499026.1"/>
    </source>
</evidence>
<feature type="compositionally biased region" description="Basic and acidic residues" evidence="1">
    <location>
        <begin position="299"/>
        <end position="323"/>
    </location>
</feature>
<organism evidence="3 4">
    <name type="scientific">Blumeria graminis f. sp. triticale</name>
    <dbReference type="NCBI Taxonomy" id="1689686"/>
    <lineage>
        <taxon>Eukaryota</taxon>
        <taxon>Fungi</taxon>
        <taxon>Dikarya</taxon>
        <taxon>Ascomycota</taxon>
        <taxon>Pezizomycotina</taxon>
        <taxon>Leotiomycetes</taxon>
        <taxon>Erysiphales</taxon>
        <taxon>Erysiphaceae</taxon>
        <taxon>Blumeria</taxon>
    </lineage>
</organism>
<dbReference type="AlphaFoldDB" id="A0A9W4GBW0"/>
<feature type="compositionally biased region" description="Basic and acidic residues" evidence="1">
    <location>
        <begin position="234"/>
        <end position="253"/>
    </location>
</feature>
<accession>A0A9W4GBW0</accession>
<feature type="compositionally biased region" description="Basic and acidic residues" evidence="1">
    <location>
        <begin position="376"/>
        <end position="402"/>
    </location>
</feature>
<feature type="chain" id="PRO_5040789121" evidence="2">
    <location>
        <begin position="19"/>
        <end position="510"/>
    </location>
</feature>
<feature type="signal peptide" evidence="2">
    <location>
        <begin position="1"/>
        <end position="18"/>
    </location>
</feature>
<keyword evidence="2" id="KW-0732">Signal</keyword>
<dbReference type="EMBL" id="CAJHIT010000001">
    <property type="protein sequence ID" value="CAD6499026.1"/>
    <property type="molecule type" value="Genomic_DNA"/>
</dbReference>
<evidence type="ECO:0000256" key="2">
    <source>
        <dbReference type="SAM" id="SignalP"/>
    </source>
</evidence>
<dbReference type="Proteomes" id="UP000683417">
    <property type="component" value="Unassembled WGS sequence"/>
</dbReference>
<reference evidence="3" key="1">
    <citation type="submission" date="2020-10" db="EMBL/GenBank/DDBJ databases">
        <authorList>
            <person name="Muller C M."/>
        </authorList>
    </citation>
    <scope>NUCLEOTIDE SEQUENCE</scope>
    <source>
        <strain evidence="3">THUN-12</strain>
    </source>
</reference>
<comment type="caution">
    <text evidence="3">The sequence shown here is derived from an EMBL/GenBank/DDBJ whole genome shotgun (WGS) entry which is preliminary data.</text>
</comment>
<gene>
    <name evidence="3" type="ORF">BGTH12_LOCUS384</name>
</gene>
<evidence type="ECO:0000313" key="4">
    <source>
        <dbReference type="Proteomes" id="UP000683417"/>
    </source>
</evidence>